<feature type="coiled-coil region" evidence="1">
    <location>
        <begin position="53"/>
        <end position="80"/>
    </location>
</feature>
<accession>A0ABM7K7Y0</accession>
<feature type="compositionally biased region" description="Basic and acidic residues" evidence="2">
    <location>
        <begin position="39"/>
        <end position="53"/>
    </location>
</feature>
<feature type="region of interest" description="Disordered" evidence="2">
    <location>
        <begin position="1"/>
        <end position="53"/>
    </location>
</feature>
<dbReference type="EMBL" id="AP022597">
    <property type="protein sequence ID" value="BBY70117.1"/>
    <property type="molecule type" value="Genomic_DNA"/>
</dbReference>
<evidence type="ECO:0000256" key="2">
    <source>
        <dbReference type="SAM" id="MobiDB-lite"/>
    </source>
</evidence>
<reference evidence="3 4" key="1">
    <citation type="journal article" date="2019" name="Emerg. Microbes Infect.">
        <title>Comprehensive subspecies identification of 175 nontuberculous mycobacteria species based on 7547 genomic profiles.</title>
        <authorList>
            <person name="Matsumoto Y."/>
            <person name="Kinjo T."/>
            <person name="Motooka D."/>
            <person name="Nabeya D."/>
            <person name="Jung N."/>
            <person name="Uechi K."/>
            <person name="Horii T."/>
            <person name="Iida T."/>
            <person name="Fujita J."/>
            <person name="Nakamura S."/>
        </authorList>
    </citation>
    <scope>NUCLEOTIDE SEQUENCE [LARGE SCALE GENOMIC DNA]</scope>
    <source>
        <strain evidence="3 4">JCM 30622</strain>
    </source>
</reference>
<evidence type="ECO:0000256" key="1">
    <source>
        <dbReference type="SAM" id="Coils"/>
    </source>
</evidence>
<gene>
    <name evidence="3" type="ORF">MPRI_23040</name>
</gene>
<keyword evidence="4" id="KW-1185">Reference proteome</keyword>
<name>A0ABM7K7Y0_9MYCO</name>
<keyword evidence="1" id="KW-0175">Coiled coil</keyword>
<evidence type="ECO:0000313" key="3">
    <source>
        <dbReference type="EMBL" id="BBY70117.1"/>
    </source>
</evidence>
<evidence type="ECO:0000313" key="4">
    <source>
        <dbReference type="Proteomes" id="UP000466578"/>
    </source>
</evidence>
<protein>
    <submittedName>
        <fullName evidence="3">Uncharacterized protein</fullName>
    </submittedName>
</protein>
<dbReference type="Proteomes" id="UP000466578">
    <property type="component" value="Chromosome"/>
</dbReference>
<feature type="region of interest" description="Disordered" evidence="2">
    <location>
        <begin position="135"/>
        <end position="164"/>
    </location>
</feature>
<dbReference type="GeneID" id="45452719"/>
<dbReference type="RefSeq" id="WP_139826603.1">
    <property type="nucleotide sequence ID" value="NC_016948.1"/>
</dbReference>
<organism evidence="3 4">
    <name type="scientific">Mycobacterium paraintracellulare</name>
    <dbReference type="NCBI Taxonomy" id="1138383"/>
    <lineage>
        <taxon>Bacteria</taxon>
        <taxon>Bacillati</taxon>
        <taxon>Actinomycetota</taxon>
        <taxon>Actinomycetes</taxon>
        <taxon>Mycobacteriales</taxon>
        <taxon>Mycobacteriaceae</taxon>
        <taxon>Mycobacterium</taxon>
        <taxon>Mycobacterium avium complex (MAC)</taxon>
    </lineage>
</organism>
<proteinExistence type="predicted"/>
<sequence length="164" mass="17618">MTEDHAVDTAARPADTVDIAEDAHGTADAVPAEPSESPSRAEDALADRKMPREQRYRMELRAAEAERDQLRERVEAFQRREAERLAGDLAQPGDLFELGGVSLTDLLTEAGDVDSAAVAEAVANLISSRPLLARNPRVPAYDNTQGLGGHGGPPQPSFSSLFRS</sequence>